<dbReference type="RefSeq" id="WP_083182643.1">
    <property type="nucleotide sequence ID" value="NZ_CBCRZR010000019.1"/>
</dbReference>
<evidence type="ECO:0000313" key="3">
    <source>
        <dbReference type="Proteomes" id="UP000192815"/>
    </source>
</evidence>
<evidence type="ECO:0000313" key="2">
    <source>
        <dbReference type="EMBL" id="ORC59378.1"/>
    </source>
</evidence>
<sequence length="91" mass="10516">MSKLKEYRRLEQQLNTQLERLEALGNDKRLLEEVAFEKKLQILLDRYRIKKDELVNLLGLSLGCTGNSVGEERTSCTMNGRQSRKSGKSRC</sequence>
<dbReference type="Proteomes" id="UP000192815">
    <property type="component" value="Unassembled WGS sequence"/>
</dbReference>
<comment type="caution">
    <text evidence="2">The sequence shown here is derived from an EMBL/GenBank/DDBJ whole genome shotgun (WGS) entry which is preliminary data.</text>
</comment>
<reference evidence="3" key="1">
    <citation type="submission" date="2017-02" db="EMBL/GenBank/DDBJ databases">
        <title>Pseudomonas floridae sp. nov., a novel pathogenic bacterial species isolated from tomato.</title>
        <authorList>
            <person name="Timilsina S."/>
            <person name="Vallad G.E."/>
            <person name="Jones J.B."/>
        </authorList>
    </citation>
    <scope>NUCLEOTIDE SEQUENCE [LARGE SCALE GENOMIC DNA]</scope>
    <source>
        <strain evidence="3">GEV388</strain>
    </source>
</reference>
<evidence type="ECO:0008006" key="4">
    <source>
        <dbReference type="Google" id="ProtNLM"/>
    </source>
</evidence>
<organism evidence="2 3">
    <name type="scientific">Pseudomonas floridensis</name>
    <dbReference type="NCBI Taxonomy" id="1958950"/>
    <lineage>
        <taxon>Bacteria</taxon>
        <taxon>Pseudomonadati</taxon>
        <taxon>Pseudomonadota</taxon>
        <taxon>Gammaproteobacteria</taxon>
        <taxon>Pseudomonadales</taxon>
        <taxon>Pseudomonadaceae</taxon>
        <taxon>Pseudomonas</taxon>
    </lineage>
</organism>
<protein>
    <recommendedName>
        <fullName evidence="4">Transcriptional regulator</fullName>
    </recommendedName>
</protein>
<dbReference type="AlphaFoldDB" id="A0A1X0N8M9"/>
<keyword evidence="3" id="KW-1185">Reference proteome</keyword>
<feature type="region of interest" description="Disordered" evidence="1">
    <location>
        <begin position="72"/>
        <end position="91"/>
    </location>
</feature>
<accession>A0A1X0N8M9</accession>
<gene>
    <name evidence="2" type="ORF">BZK31_10790</name>
</gene>
<feature type="compositionally biased region" description="Basic residues" evidence="1">
    <location>
        <begin position="82"/>
        <end position="91"/>
    </location>
</feature>
<proteinExistence type="predicted"/>
<evidence type="ECO:0000256" key="1">
    <source>
        <dbReference type="SAM" id="MobiDB-lite"/>
    </source>
</evidence>
<dbReference type="EMBL" id="MUIO01000035">
    <property type="protein sequence ID" value="ORC59378.1"/>
    <property type="molecule type" value="Genomic_DNA"/>
</dbReference>
<name>A0A1X0N8M9_9PSED</name>